<dbReference type="OMA" id="FRAYHRK"/>
<gene>
    <name evidence="1" type="ORF">SEVIR_3G278500v2</name>
</gene>
<dbReference type="Proteomes" id="UP000298652">
    <property type="component" value="Chromosome 3"/>
</dbReference>
<evidence type="ECO:0000313" key="2">
    <source>
        <dbReference type="Proteomes" id="UP000298652"/>
    </source>
</evidence>
<dbReference type="PANTHER" id="PTHR32133:SF134">
    <property type="entry name" value="OS05G0320100 PROTEIN"/>
    <property type="match status" value="1"/>
</dbReference>
<accession>A0A4V6DA21</accession>
<proteinExistence type="predicted"/>
<sequence length="133" mass="15455">MGEPRASPAPAFLADNDDLLLEILLRLLPLLSLLPRASLRRLLSDPQFLRRFRAYHRKRPMLGFFSVDFHNEDRPIPVFAPTLAAPDRIPPTRFFFPNHPCEVLFFFGCRHGLALLFNRRKLEAVVWDPITHL</sequence>
<organism evidence="1 2">
    <name type="scientific">Setaria viridis</name>
    <name type="common">Green bristlegrass</name>
    <name type="synonym">Setaria italica subsp. viridis</name>
    <dbReference type="NCBI Taxonomy" id="4556"/>
    <lineage>
        <taxon>Eukaryota</taxon>
        <taxon>Viridiplantae</taxon>
        <taxon>Streptophyta</taxon>
        <taxon>Embryophyta</taxon>
        <taxon>Tracheophyta</taxon>
        <taxon>Spermatophyta</taxon>
        <taxon>Magnoliopsida</taxon>
        <taxon>Liliopsida</taxon>
        <taxon>Poales</taxon>
        <taxon>Poaceae</taxon>
        <taxon>PACMAD clade</taxon>
        <taxon>Panicoideae</taxon>
        <taxon>Panicodae</taxon>
        <taxon>Paniceae</taxon>
        <taxon>Cenchrinae</taxon>
        <taxon>Setaria</taxon>
    </lineage>
</organism>
<evidence type="ECO:0008006" key="3">
    <source>
        <dbReference type="Google" id="ProtNLM"/>
    </source>
</evidence>
<reference evidence="1" key="1">
    <citation type="submission" date="2019-03" db="EMBL/GenBank/DDBJ databases">
        <title>WGS assembly of Setaria viridis.</title>
        <authorList>
            <person name="Huang P."/>
            <person name="Jenkins J."/>
            <person name="Grimwood J."/>
            <person name="Barry K."/>
            <person name="Healey A."/>
            <person name="Mamidi S."/>
            <person name="Sreedasyam A."/>
            <person name="Shu S."/>
            <person name="Feldman M."/>
            <person name="Wu J."/>
            <person name="Yu Y."/>
            <person name="Chen C."/>
            <person name="Johnson J."/>
            <person name="Rokhsar D."/>
            <person name="Baxter I."/>
            <person name="Schmutz J."/>
            <person name="Brutnell T."/>
            <person name="Kellogg E."/>
        </authorList>
    </citation>
    <scope>NUCLEOTIDE SEQUENCE [LARGE SCALE GENOMIC DNA]</scope>
</reference>
<dbReference type="PANTHER" id="PTHR32133">
    <property type="entry name" value="OS07G0120400 PROTEIN"/>
    <property type="match status" value="1"/>
</dbReference>
<dbReference type="Gramene" id="TKW27766">
    <property type="protein sequence ID" value="TKW27766"/>
    <property type="gene ID" value="SEVIR_3G278500v2"/>
</dbReference>
<keyword evidence="2" id="KW-1185">Reference proteome</keyword>
<evidence type="ECO:0000313" key="1">
    <source>
        <dbReference type="EMBL" id="TKW27766.1"/>
    </source>
</evidence>
<dbReference type="AlphaFoldDB" id="A0A4V6DA21"/>
<protein>
    <recommendedName>
        <fullName evidence="3">F-box domain-containing protein</fullName>
    </recommendedName>
</protein>
<dbReference type="EMBL" id="CM016554">
    <property type="protein sequence ID" value="TKW27766.1"/>
    <property type="molecule type" value="Genomic_DNA"/>
</dbReference>
<name>A0A4V6DA21_SETVI</name>